<evidence type="ECO:0000313" key="4">
    <source>
        <dbReference type="EMBL" id="MER7187025.1"/>
    </source>
</evidence>
<comment type="similarity">
    <text evidence="1">Belongs to the universal stress protein A family.</text>
</comment>
<dbReference type="Pfam" id="PF00582">
    <property type="entry name" value="Usp"/>
    <property type="match status" value="2"/>
</dbReference>
<accession>A0ABV1XDC1</accession>
<dbReference type="Proteomes" id="UP001474181">
    <property type="component" value="Unassembled WGS sequence"/>
</dbReference>
<organism evidence="4 5">
    <name type="scientific">Streptomyces hyaluromycini</name>
    <dbReference type="NCBI Taxonomy" id="1377993"/>
    <lineage>
        <taxon>Bacteria</taxon>
        <taxon>Bacillati</taxon>
        <taxon>Actinomycetota</taxon>
        <taxon>Actinomycetes</taxon>
        <taxon>Kitasatosporales</taxon>
        <taxon>Streptomycetaceae</taxon>
        <taxon>Streptomyces</taxon>
    </lineage>
</organism>
<evidence type="ECO:0000256" key="2">
    <source>
        <dbReference type="SAM" id="MobiDB-lite"/>
    </source>
</evidence>
<name>A0ABV1XDC1_9ACTN</name>
<feature type="domain" description="UspA" evidence="3">
    <location>
        <begin position="147"/>
        <end position="287"/>
    </location>
</feature>
<proteinExistence type="inferred from homology"/>
<dbReference type="SUPFAM" id="SSF52402">
    <property type="entry name" value="Adenine nucleotide alpha hydrolases-like"/>
    <property type="match status" value="2"/>
</dbReference>
<gene>
    <name evidence="4" type="ORF">ABT404_47495</name>
</gene>
<sequence length="290" mass="30253">MTHQNVVVGVDGSLVAVRALDQAADEAVRRAAGLHIVYAVADRDEAPPVLASAAARVRGRHPGLPVVISAVEGGAVETLVHEGAGAALTVVGTRGLGGITGRLAGSVSLRLAAQTRGPLLVVRDDCPRDRGTPAAERERGTHGGPPVLLGLEGDADADVAAYAFQEAERRGVALRVLHAAAHRHTTPEMPSPIPAAGPGRRHGDLNDRAEEAVPRFGVARLRERYPEISVDARTVRTSPARALVEATRESAVVVIGVHRRPGPLGRHLGPVAHTLLHRSHCPVLLVPVTG</sequence>
<evidence type="ECO:0000256" key="1">
    <source>
        <dbReference type="ARBA" id="ARBA00008791"/>
    </source>
</evidence>
<feature type="region of interest" description="Disordered" evidence="2">
    <location>
        <begin position="125"/>
        <end position="146"/>
    </location>
</feature>
<dbReference type="InterPro" id="IPR006015">
    <property type="entry name" value="Universal_stress_UspA"/>
</dbReference>
<dbReference type="InterPro" id="IPR006016">
    <property type="entry name" value="UspA"/>
</dbReference>
<dbReference type="PRINTS" id="PR01438">
    <property type="entry name" value="UNVRSLSTRESS"/>
</dbReference>
<comment type="caution">
    <text evidence="4">The sequence shown here is derived from an EMBL/GenBank/DDBJ whole genome shotgun (WGS) entry which is preliminary data.</text>
</comment>
<keyword evidence="5" id="KW-1185">Reference proteome</keyword>
<dbReference type="PANTHER" id="PTHR46268">
    <property type="entry name" value="STRESS RESPONSE PROTEIN NHAX"/>
    <property type="match status" value="1"/>
</dbReference>
<reference evidence="4 5" key="1">
    <citation type="submission" date="2024-06" db="EMBL/GenBank/DDBJ databases">
        <title>The Natural Products Discovery Center: Release of the First 8490 Sequenced Strains for Exploring Actinobacteria Biosynthetic Diversity.</title>
        <authorList>
            <person name="Kalkreuter E."/>
            <person name="Kautsar S.A."/>
            <person name="Yang D."/>
            <person name="Bader C.D."/>
            <person name="Teijaro C.N."/>
            <person name="Fluegel L."/>
            <person name="Davis C.M."/>
            <person name="Simpson J.R."/>
            <person name="Lauterbach L."/>
            <person name="Steele A.D."/>
            <person name="Gui C."/>
            <person name="Meng S."/>
            <person name="Li G."/>
            <person name="Viehrig K."/>
            <person name="Ye F."/>
            <person name="Su P."/>
            <person name="Kiefer A.F."/>
            <person name="Nichols A."/>
            <person name="Cepeda A.J."/>
            <person name="Yan W."/>
            <person name="Fan B."/>
            <person name="Jiang Y."/>
            <person name="Adhikari A."/>
            <person name="Zheng C.-J."/>
            <person name="Schuster L."/>
            <person name="Cowan T.M."/>
            <person name="Smanski M.J."/>
            <person name="Chevrette M.G."/>
            <person name="De Carvalho L.P.S."/>
            <person name="Shen B."/>
        </authorList>
    </citation>
    <scope>NUCLEOTIDE SEQUENCE [LARGE SCALE GENOMIC DNA]</scope>
    <source>
        <strain evidence="4 5">NPDC000234</strain>
    </source>
</reference>
<dbReference type="EMBL" id="JBEPEK010000710">
    <property type="protein sequence ID" value="MER7187025.1"/>
    <property type="molecule type" value="Genomic_DNA"/>
</dbReference>
<feature type="compositionally biased region" description="Basic and acidic residues" evidence="2">
    <location>
        <begin position="125"/>
        <end position="141"/>
    </location>
</feature>
<feature type="domain" description="UspA" evidence="3">
    <location>
        <begin position="4"/>
        <end position="123"/>
    </location>
</feature>
<evidence type="ECO:0000313" key="5">
    <source>
        <dbReference type="Proteomes" id="UP001474181"/>
    </source>
</evidence>
<evidence type="ECO:0000259" key="3">
    <source>
        <dbReference type="Pfam" id="PF00582"/>
    </source>
</evidence>
<dbReference type="InterPro" id="IPR014729">
    <property type="entry name" value="Rossmann-like_a/b/a_fold"/>
</dbReference>
<feature type="region of interest" description="Disordered" evidence="2">
    <location>
        <begin position="183"/>
        <end position="202"/>
    </location>
</feature>
<protein>
    <submittedName>
        <fullName evidence="4">Universal stress protein</fullName>
    </submittedName>
</protein>
<dbReference type="Gene3D" id="3.40.50.620">
    <property type="entry name" value="HUPs"/>
    <property type="match status" value="2"/>
</dbReference>
<dbReference type="RefSeq" id="WP_350791140.1">
    <property type="nucleotide sequence ID" value="NZ_JBEPEK010000710.1"/>
</dbReference>
<dbReference type="PANTHER" id="PTHR46268:SF6">
    <property type="entry name" value="UNIVERSAL STRESS PROTEIN UP12"/>
    <property type="match status" value="1"/>
</dbReference>